<feature type="transmembrane region" description="Helical" evidence="3">
    <location>
        <begin position="305"/>
        <end position="326"/>
    </location>
</feature>
<dbReference type="PANTHER" id="PTHR44809:SF1">
    <property type="entry name" value="PROTEIN O-MANNOSYL-TRANSFERASE TMTC1"/>
    <property type="match status" value="1"/>
</dbReference>
<evidence type="ECO:0000313" key="5">
    <source>
        <dbReference type="Proteomes" id="UP001589733"/>
    </source>
</evidence>
<dbReference type="SMART" id="SM00028">
    <property type="entry name" value="TPR"/>
    <property type="match status" value="3"/>
</dbReference>
<dbReference type="InterPro" id="IPR052943">
    <property type="entry name" value="TMTC_O-mannosyl-trnsfr"/>
</dbReference>
<evidence type="ECO:0000313" key="4">
    <source>
        <dbReference type="EMBL" id="MFB9992242.1"/>
    </source>
</evidence>
<dbReference type="RefSeq" id="WP_380008749.1">
    <property type="nucleotide sequence ID" value="NZ_JBHLYR010000031.1"/>
</dbReference>
<dbReference type="InterPro" id="IPR011990">
    <property type="entry name" value="TPR-like_helical_dom_sf"/>
</dbReference>
<evidence type="ECO:0000256" key="2">
    <source>
        <dbReference type="SAM" id="MobiDB-lite"/>
    </source>
</evidence>
<sequence length="327" mass="35311">MTDPARKGVLSTMPGEAVPDEAVPDQAVPGESVQDREQPSDPVSLRPQSEPFPSEPGSGPSESTLDWKPFARSGEWRRAQAAAHLLPSPPDVFAALVAVVAVQDDIRARKYPSARRALGGYVEALKGGEAAGLVGEMALLRSLAAPEVLDQGLAALETGSGIADPGELSEMLRPAHAHPLTQAEAYNALGVLHALREEPGPARSAFEEARRLDPGHYRALMNLGNLDLEAGRPAEAEVCYREVLKLAPDYEGAHHNLGVSLRRQGKVYESVGSIRRAQRLGVRRSQQETREDMREQFRSNPKLRAIRWVLVAAAVLIVVLVFRSVAG</sequence>
<evidence type="ECO:0000256" key="3">
    <source>
        <dbReference type="SAM" id="Phobius"/>
    </source>
</evidence>
<keyword evidence="3" id="KW-0812">Transmembrane</keyword>
<accession>A0ABV6AYZ8</accession>
<evidence type="ECO:0000256" key="1">
    <source>
        <dbReference type="PROSITE-ProRule" id="PRU00339"/>
    </source>
</evidence>
<dbReference type="PROSITE" id="PS50005">
    <property type="entry name" value="TPR"/>
    <property type="match status" value="2"/>
</dbReference>
<feature type="repeat" description="TPR" evidence="1">
    <location>
        <begin position="217"/>
        <end position="250"/>
    </location>
</feature>
<organism evidence="4 5">
    <name type="scientific">Deinococcus oregonensis</name>
    <dbReference type="NCBI Taxonomy" id="1805970"/>
    <lineage>
        <taxon>Bacteria</taxon>
        <taxon>Thermotogati</taxon>
        <taxon>Deinococcota</taxon>
        <taxon>Deinococci</taxon>
        <taxon>Deinococcales</taxon>
        <taxon>Deinococcaceae</taxon>
        <taxon>Deinococcus</taxon>
    </lineage>
</organism>
<proteinExistence type="predicted"/>
<name>A0ABV6AYZ8_9DEIO</name>
<dbReference type="SUPFAM" id="SSF48452">
    <property type="entry name" value="TPR-like"/>
    <property type="match status" value="1"/>
</dbReference>
<feature type="repeat" description="TPR" evidence="1">
    <location>
        <begin position="183"/>
        <end position="216"/>
    </location>
</feature>
<feature type="region of interest" description="Disordered" evidence="2">
    <location>
        <begin position="1"/>
        <end position="67"/>
    </location>
</feature>
<feature type="compositionally biased region" description="Low complexity" evidence="2">
    <location>
        <begin position="47"/>
        <end position="63"/>
    </location>
</feature>
<dbReference type="Gene3D" id="1.25.40.10">
    <property type="entry name" value="Tetratricopeptide repeat domain"/>
    <property type="match status" value="1"/>
</dbReference>
<gene>
    <name evidence="4" type="ORF">ACFFLM_09740</name>
</gene>
<keyword evidence="5" id="KW-1185">Reference proteome</keyword>
<dbReference type="EMBL" id="JBHLYR010000031">
    <property type="protein sequence ID" value="MFB9992242.1"/>
    <property type="molecule type" value="Genomic_DNA"/>
</dbReference>
<protein>
    <submittedName>
        <fullName evidence="4">Tetratricopeptide repeat protein</fullName>
    </submittedName>
</protein>
<comment type="caution">
    <text evidence="4">The sequence shown here is derived from an EMBL/GenBank/DDBJ whole genome shotgun (WGS) entry which is preliminary data.</text>
</comment>
<dbReference type="InterPro" id="IPR019734">
    <property type="entry name" value="TPR_rpt"/>
</dbReference>
<reference evidence="4 5" key="1">
    <citation type="submission" date="2024-09" db="EMBL/GenBank/DDBJ databases">
        <authorList>
            <person name="Sun Q."/>
            <person name="Mori K."/>
        </authorList>
    </citation>
    <scope>NUCLEOTIDE SEQUENCE [LARGE SCALE GENOMIC DNA]</scope>
    <source>
        <strain evidence="4 5">JCM 13503</strain>
    </source>
</reference>
<keyword evidence="3" id="KW-1133">Transmembrane helix</keyword>
<dbReference type="PANTHER" id="PTHR44809">
    <property type="match status" value="1"/>
</dbReference>
<keyword evidence="3" id="KW-0472">Membrane</keyword>
<dbReference type="Proteomes" id="UP001589733">
    <property type="component" value="Unassembled WGS sequence"/>
</dbReference>
<dbReference type="Pfam" id="PF14559">
    <property type="entry name" value="TPR_19"/>
    <property type="match status" value="1"/>
</dbReference>
<keyword evidence="1" id="KW-0802">TPR repeat</keyword>